<dbReference type="Proteomes" id="UP001479436">
    <property type="component" value="Unassembled WGS sequence"/>
</dbReference>
<dbReference type="InterPro" id="IPR036249">
    <property type="entry name" value="Thioredoxin-like_sf"/>
</dbReference>
<protein>
    <recommendedName>
        <fullName evidence="2">DSBA-like thioredoxin domain-containing protein</fullName>
    </recommendedName>
</protein>
<dbReference type="PANTHER" id="PTHR13887:SF41">
    <property type="entry name" value="THIOREDOXIN SUPERFAMILY PROTEIN"/>
    <property type="match status" value="1"/>
</dbReference>
<feature type="compositionally biased region" description="Polar residues" evidence="1">
    <location>
        <begin position="215"/>
        <end position="230"/>
    </location>
</feature>
<keyword evidence="4" id="KW-1185">Reference proteome</keyword>
<dbReference type="CDD" id="cd03024">
    <property type="entry name" value="DsbA_FrnE"/>
    <property type="match status" value="1"/>
</dbReference>
<proteinExistence type="predicted"/>
<evidence type="ECO:0000313" key="3">
    <source>
        <dbReference type="EMBL" id="KAK9768511.1"/>
    </source>
</evidence>
<sequence length="238" mass="26655">MAQSKILEIDVVSDNVCPWCFVGKRKLEKAIAQVRESDPEVQVEVRWHPYQLNPHQEGSVDKRSYYHSKFGKDSFEMMEARLRKVGENEGITFTQDGTLGNTLDSHRLVYFAQNKGKQDEAVEAIFKSYFEQGKNLADPSILIGIAEDIGLNKDEFQKYLLSGEGDDEVRSEVQKHRKYVNGVPHFTINQKYSLSGAQDPSEFLTAFRRAIPNIGKSSESAPQSKGSAQACSDGACAL</sequence>
<dbReference type="Gene3D" id="3.40.30.10">
    <property type="entry name" value="Glutaredoxin"/>
    <property type="match status" value="1"/>
</dbReference>
<organism evidence="3 4">
    <name type="scientific">Basidiobolus ranarum</name>
    <dbReference type="NCBI Taxonomy" id="34480"/>
    <lineage>
        <taxon>Eukaryota</taxon>
        <taxon>Fungi</taxon>
        <taxon>Fungi incertae sedis</taxon>
        <taxon>Zoopagomycota</taxon>
        <taxon>Entomophthoromycotina</taxon>
        <taxon>Basidiobolomycetes</taxon>
        <taxon>Basidiobolales</taxon>
        <taxon>Basidiobolaceae</taxon>
        <taxon>Basidiobolus</taxon>
    </lineage>
</organism>
<feature type="domain" description="DSBA-like thioredoxin" evidence="2">
    <location>
        <begin position="9"/>
        <end position="206"/>
    </location>
</feature>
<dbReference type="InterPro" id="IPR001853">
    <property type="entry name" value="DSBA-like_thioredoxin_dom"/>
</dbReference>
<dbReference type="PANTHER" id="PTHR13887">
    <property type="entry name" value="GLUTATHIONE S-TRANSFERASE KAPPA"/>
    <property type="match status" value="1"/>
</dbReference>
<accession>A0ABR2X417</accession>
<dbReference type="SUPFAM" id="SSF52833">
    <property type="entry name" value="Thioredoxin-like"/>
    <property type="match status" value="1"/>
</dbReference>
<comment type="caution">
    <text evidence="3">The sequence shown here is derived from an EMBL/GenBank/DDBJ whole genome shotgun (WGS) entry which is preliminary data.</text>
</comment>
<reference evidence="3 4" key="1">
    <citation type="submission" date="2023-04" db="EMBL/GenBank/DDBJ databases">
        <title>Genome of Basidiobolus ranarum AG-B5.</title>
        <authorList>
            <person name="Stajich J.E."/>
            <person name="Carter-House D."/>
            <person name="Gryganskyi A."/>
        </authorList>
    </citation>
    <scope>NUCLEOTIDE SEQUENCE [LARGE SCALE GENOMIC DNA]</scope>
    <source>
        <strain evidence="3 4">AG-B5</strain>
    </source>
</reference>
<evidence type="ECO:0000256" key="1">
    <source>
        <dbReference type="SAM" id="MobiDB-lite"/>
    </source>
</evidence>
<evidence type="ECO:0000313" key="4">
    <source>
        <dbReference type="Proteomes" id="UP001479436"/>
    </source>
</evidence>
<gene>
    <name evidence="3" type="ORF">K7432_000789</name>
</gene>
<dbReference type="Pfam" id="PF01323">
    <property type="entry name" value="DSBA"/>
    <property type="match status" value="1"/>
</dbReference>
<name>A0ABR2X417_9FUNG</name>
<dbReference type="EMBL" id="JASJQH010000015">
    <property type="protein sequence ID" value="KAK9768511.1"/>
    <property type="molecule type" value="Genomic_DNA"/>
</dbReference>
<evidence type="ECO:0000259" key="2">
    <source>
        <dbReference type="Pfam" id="PF01323"/>
    </source>
</evidence>
<feature type="region of interest" description="Disordered" evidence="1">
    <location>
        <begin position="215"/>
        <end position="238"/>
    </location>
</feature>